<evidence type="ECO:0000256" key="1">
    <source>
        <dbReference type="SAM" id="MobiDB-lite"/>
    </source>
</evidence>
<dbReference type="EMBL" id="UINC01197865">
    <property type="protein sequence ID" value="SVE15561.1"/>
    <property type="molecule type" value="Genomic_DNA"/>
</dbReference>
<accession>A0A383B6R9</accession>
<protein>
    <submittedName>
        <fullName evidence="2">Uncharacterized protein</fullName>
    </submittedName>
</protein>
<evidence type="ECO:0000313" key="2">
    <source>
        <dbReference type="EMBL" id="SVE15561.1"/>
    </source>
</evidence>
<name>A0A383B6R9_9ZZZZ</name>
<organism evidence="2">
    <name type="scientific">marine metagenome</name>
    <dbReference type="NCBI Taxonomy" id="408172"/>
    <lineage>
        <taxon>unclassified sequences</taxon>
        <taxon>metagenomes</taxon>
        <taxon>ecological metagenomes</taxon>
    </lineage>
</organism>
<dbReference type="AlphaFoldDB" id="A0A383B6R9"/>
<reference evidence="2" key="1">
    <citation type="submission" date="2018-05" db="EMBL/GenBank/DDBJ databases">
        <authorList>
            <person name="Lanie J.A."/>
            <person name="Ng W.-L."/>
            <person name="Kazmierczak K.M."/>
            <person name="Andrzejewski T.M."/>
            <person name="Davidsen T.M."/>
            <person name="Wayne K.J."/>
            <person name="Tettelin H."/>
            <person name="Glass J.I."/>
            <person name="Rusch D."/>
            <person name="Podicherti R."/>
            <person name="Tsui H.-C.T."/>
            <person name="Winkler M.E."/>
        </authorList>
    </citation>
    <scope>NUCLEOTIDE SEQUENCE</scope>
</reference>
<sequence length="22" mass="2283">MRDSIAGSKESDSTSEPGAEDN</sequence>
<gene>
    <name evidence="2" type="ORF">METZ01_LOCUS468415</name>
</gene>
<proteinExistence type="predicted"/>
<feature type="region of interest" description="Disordered" evidence="1">
    <location>
        <begin position="1"/>
        <end position="22"/>
    </location>
</feature>